<name>A0A084SQP1_9BACT</name>
<dbReference type="SUPFAM" id="SSF49373">
    <property type="entry name" value="Invasin/intimin cell-adhesion fragments"/>
    <property type="match status" value="1"/>
</dbReference>
<reference evidence="4 5" key="1">
    <citation type="submission" date="2014-07" db="EMBL/GenBank/DDBJ databases">
        <title>Draft Genome Sequence of Gephyronic Acid Producer, Cystobacter violaceus Strain Cb vi76.</title>
        <authorList>
            <person name="Stevens D.C."/>
            <person name="Young J."/>
            <person name="Carmichael R."/>
            <person name="Tan J."/>
            <person name="Taylor R.E."/>
        </authorList>
    </citation>
    <scope>NUCLEOTIDE SEQUENCE [LARGE SCALE GENOMIC DNA]</scope>
    <source>
        <strain evidence="4 5">Cb vi76</strain>
    </source>
</reference>
<evidence type="ECO:0000256" key="1">
    <source>
        <dbReference type="ARBA" id="ARBA00010116"/>
    </source>
</evidence>
<feature type="signal peptide" evidence="2">
    <location>
        <begin position="1"/>
        <end position="17"/>
    </location>
</feature>
<evidence type="ECO:0000313" key="4">
    <source>
        <dbReference type="EMBL" id="KFA90776.1"/>
    </source>
</evidence>
<evidence type="ECO:0000313" key="5">
    <source>
        <dbReference type="Proteomes" id="UP000028547"/>
    </source>
</evidence>
<dbReference type="Proteomes" id="UP000028547">
    <property type="component" value="Unassembled WGS sequence"/>
</dbReference>
<feature type="domain" description="Big-1" evidence="3">
    <location>
        <begin position="29"/>
        <end position="104"/>
    </location>
</feature>
<dbReference type="RefSeq" id="WP_043401152.1">
    <property type="nucleotide sequence ID" value="NZ_JPMI01000177.1"/>
</dbReference>
<dbReference type="EMBL" id="JPMI01000177">
    <property type="protein sequence ID" value="KFA90776.1"/>
    <property type="molecule type" value="Genomic_DNA"/>
</dbReference>
<evidence type="ECO:0000259" key="3">
    <source>
        <dbReference type="Pfam" id="PF02369"/>
    </source>
</evidence>
<dbReference type="Pfam" id="PF02369">
    <property type="entry name" value="Big_1"/>
    <property type="match status" value="1"/>
</dbReference>
<proteinExistence type="inferred from homology"/>
<organism evidence="4 5">
    <name type="scientific">Archangium violaceum Cb vi76</name>
    <dbReference type="NCBI Taxonomy" id="1406225"/>
    <lineage>
        <taxon>Bacteria</taxon>
        <taxon>Pseudomonadati</taxon>
        <taxon>Myxococcota</taxon>
        <taxon>Myxococcia</taxon>
        <taxon>Myxococcales</taxon>
        <taxon>Cystobacterineae</taxon>
        <taxon>Archangiaceae</taxon>
        <taxon>Archangium</taxon>
    </lineage>
</organism>
<dbReference type="AlphaFoldDB" id="A0A084SQP1"/>
<dbReference type="InterPro" id="IPR013783">
    <property type="entry name" value="Ig-like_fold"/>
</dbReference>
<comment type="similarity">
    <text evidence="1">Belongs to the intimin/invasin family.</text>
</comment>
<comment type="caution">
    <text evidence="4">The sequence shown here is derived from an EMBL/GenBank/DDBJ whole genome shotgun (WGS) entry which is preliminary data.</text>
</comment>
<accession>A0A084SQP1</accession>
<dbReference type="Gene3D" id="2.60.40.10">
    <property type="entry name" value="Immunoglobulins"/>
    <property type="match status" value="1"/>
</dbReference>
<feature type="chain" id="PRO_5001781684" description="Big-1 domain-containing protein" evidence="2">
    <location>
        <begin position="18"/>
        <end position="123"/>
    </location>
</feature>
<protein>
    <recommendedName>
        <fullName evidence="3">Big-1 domain-containing protein</fullName>
    </recommendedName>
</protein>
<evidence type="ECO:0000256" key="2">
    <source>
        <dbReference type="SAM" id="SignalP"/>
    </source>
</evidence>
<gene>
    <name evidence="4" type="ORF">Q664_26460</name>
</gene>
<dbReference type="InterPro" id="IPR008964">
    <property type="entry name" value="Invasin/intimin_cell_adhesion"/>
</dbReference>
<dbReference type="PROSITE" id="PS51257">
    <property type="entry name" value="PROKAR_LIPOPROTEIN"/>
    <property type="match status" value="1"/>
</dbReference>
<keyword evidence="2" id="KW-0732">Signal</keyword>
<sequence length="123" mass="12930">MRIAAVLTLSVALSACGLPGGDFCTLEARASVQVNVVDPRGNPVRDARVTFSLNGSAEQLALCNGSEQTQGNCDTWVTGYEQPGNYVVTATSADGQRTARQSVTVGEDECHVQTQTVTLTLPD</sequence>
<dbReference type="InterPro" id="IPR003344">
    <property type="entry name" value="Big_1_dom"/>
</dbReference>